<comment type="caution">
    <text evidence="1">The sequence shown here is derived from an EMBL/GenBank/DDBJ whole genome shotgun (WGS) entry which is preliminary data.</text>
</comment>
<evidence type="ECO:0000313" key="1">
    <source>
        <dbReference type="EMBL" id="KAL2460200.1"/>
    </source>
</evidence>
<dbReference type="Proteomes" id="UP001604336">
    <property type="component" value="Unassembled WGS sequence"/>
</dbReference>
<dbReference type="InterPro" id="IPR050517">
    <property type="entry name" value="DDR_Repair_Kinase"/>
</dbReference>
<keyword evidence="1" id="KW-0418">Kinase</keyword>
<dbReference type="AlphaFoldDB" id="A0ABD1P8J1"/>
<keyword evidence="2" id="KW-1185">Reference proteome</keyword>
<keyword evidence="1" id="KW-0808">Transferase</keyword>
<gene>
    <name evidence="1" type="ORF">Adt_43620</name>
</gene>
<reference evidence="2" key="1">
    <citation type="submission" date="2024-07" db="EMBL/GenBank/DDBJ databases">
        <title>Two chromosome-level genome assemblies of Korean endemic species Abeliophyllum distichum and Forsythia ovata (Oleaceae).</title>
        <authorList>
            <person name="Jang H."/>
        </authorList>
    </citation>
    <scope>NUCLEOTIDE SEQUENCE [LARGE SCALE GENOMIC DNA]</scope>
</reference>
<name>A0ABD1P8J1_9LAMI</name>
<dbReference type="EMBL" id="JBFOLK010000014">
    <property type="protein sequence ID" value="KAL2460200.1"/>
    <property type="molecule type" value="Genomic_DNA"/>
</dbReference>
<evidence type="ECO:0000313" key="2">
    <source>
        <dbReference type="Proteomes" id="UP001604336"/>
    </source>
</evidence>
<dbReference type="GO" id="GO:0016301">
    <property type="term" value="F:kinase activity"/>
    <property type="evidence" value="ECO:0007669"/>
    <property type="project" value="UniProtKB-KW"/>
</dbReference>
<accession>A0ABD1P8J1</accession>
<organism evidence="1 2">
    <name type="scientific">Abeliophyllum distichum</name>
    <dbReference type="NCBI Taxonomy" id="126358"/>
    <lineage>
        <taxon>Eukaryota</taxon>
        <taxon>Viridiplantae</taxon>
        <taxon>Streptophyta</taxon>
        <taxon>Embryophyta</taxon>
        <taxon>Tracheophyta</taxon>
        <taxon>Spermatophyta</taxon>
        <taxon>Magnoliopsida</taxon>
        <taxon>eudicotyledons</taxon>
        <taxon>Gunneridae</taxon>
        <taxon>Pentapetalae</taxon>
        <taxon>asterids</taxon>
        <taxon>lamiids</taxon>
        <taxon>Lamiales</taxon>
        <taxon>Oleaceae</taxon>
        <taxon>Forsythieae</taxon>
        <taxon>Abeliophyllum</taxon>
    </lineage>
</organism>
<proteinExistence type="predicted"/>
<sequence length="247" mass="27725">MGSDGVQFAIARIIENYMAVSDWKSLESWLLELQTIRAKHTGKSYSGALTTAGNEINSIQALARFDEGEYQAAWACLDLTPKSSNELTLDPKFALQRSEQMLLQAMLLQNEGKVEKVPHELQKAKSMLEETLSVLPLDGLVEAAPHVNQLHCISAFEESCKFGSSNGEPSHSLLSSYLQTGKFPCNRIHQDCNLWLKVLRVRQNTLPTSLVTLELCKNISSLARKQRNFMLATRLNNYLKVHCVKLF</sequence>
<protein>
    <submittedName>
        <fullName evidence="1">Serine/threonine-protein kinase SMG1</fullName>
    </submittedName>
</protein>
<dbReference type="PANTHER" id="PTHR11139:SF71">
    <property type="entry name" value="SERINE_THREONINE-PROTEIN KINASE SMG1"/>
    <property type="match status" value="1"/>
</dbReference>
<dbReference type="PANTHER" id="PTHR11139">
    <property type="entry name" value="ATAXIA TELANGIECTASIA MUTATED ATM -RELATED"/>
    <property type="match status" value="1"/>
</dbReference>